<gene>
    <name evidence="4" type="ORF">GCM10007852_32170</name>
</gene>
<dbReference type="NCBIfam" id="TIGR00254">
    <property type="entry name" value="GGDEF"/>
    <property type="match status" value="1"/>
</dbReference>
<dbReference type="Proteomes" id="UP001156601">
    <property type="component" value="Unassembled WGS sequence"/>
</dbReference>
<evidence type="ECO:0000259" key="3">
    <source>
        <dbReference type="PROSITE" id="PS50887"/>
    </source>
</evidence>
<feature type="transmembrane region" description="Helical" evidence="1">
    <location>
        <begin position="281"/>
        <end position="302"/>
    </location>
</feature>
<dbReference type="PROSITE" id="PS50883">
    <property type="entry name" value="EAL"/>
    <property type="match status" value="1"/>
</dbReference>
<dbReference type="InterPro" id="IPR000160">
    <property type="entry name" value="GGDEF_dom"/>
</dbReference>
<dbReference type="SMART" id="SM00052">
    <property type="entry name" value="EAL"/>
    <property type="match status" value="1"/>
</dbReference>
<proteinExistence type="predicted"/>
<dbReference type="PANTHER" id="PTHR33121">
    <property type="entry name" value="CYCLIC DI-GMP PHOSPHODIESTERASE PDEF"/>
    <property type="match status" value="1"/>
</dbReference>
<dbReference type="GO" id="GO:0071111">
    <property type="term" value="F:cyclic-guanylate-specific phosphodiesterase activity"/>
    <property type="evidence" value="ECO:0007669"/>
    <property type="project" value="InterPro"/>
</dbReference>
<dbReference type="PANTHER" id="PTHR33121:SF79">
    <property type="entry name" value="CYCLIC DI-GMP PHOSPHODIESTERASE PDED-RELATED"/>
    <property type="match status" value="1"/>
</dbReference>
<evidence type="ECO:0000259" key="2">
    <source>
        <dbReference type="PROSITE" id="PS50883"/>
    </source>
</evidence>
<dbReference type="Gene3D" id="3.20.20.450">
    <property type="entry name" value="EAL domain"/>
    <property type="match status" value="1"/>
</dbReference>
<dbReference type="InterPro" id="IPR043128">
    <property type="entry name" value="Rev_trsase/Diguanyl_cyclase"/>
</dbReference>
<name>A0AA37T1T1_9ALTE</name>
<dbReference type="InterPro" id="IPR050706">
    <property type="entry name" value="Cyclic-di-GMP_PDE-like"/>
</dbReference>
<accession>A0AA37T1T1</accession>
<sequence length="795" mass="90818">MNMMRGLLSKMLLLVVIVAIISLAASYTFVSIQQKRTLDKNMLAIKENHLRSSKILFNNRLDAQELITEEIVQLGQVKTKTPEEVNEFLKDTWPRVLLSFYFSSMSFSKEDVNYSFGKFPFEKMQPLKEQAETTLQPQKHIICHDVCELATAVPIAVNGNNWSLSILSDISRPIYLLKTVIDSDIAVIKPEAQPNQADDTLSRYTPEFMTGFTENRDLFDVTLTDEQINALESKGLHVTLRQKDYFVWFANFDQLGKNLRLMFIRDISSMMSQQREQKQQVIVTFVTLTFGVLLFLMLFSIIPISKINQLKRAIKLIGSKEYNIARYRLGNARHPIFPDELDDLEEEFRYAIDVLETYEQELSNSQKRLVRQATIDSITGLFTRNVLVEDLAKMNQEDHIKNVAIFFLDLDGFKPVNDNLGHEAGDIMLKKIGYRLKGVINKFIRVYRIGGDEFVICYTNYSDGEALLKMADAVVDLFSAPFHVYDTSISISASIGIAKQKAVEIEPDTLLRYADIAMYQAKEEGKNRFKFFDESMRENAQRRFTIKNDFVASLADAQLYVVFQPIVSSKNRAVVKLEALCRWNHPELGFIPPPVFIDVLEESENMNTLFEWIVDNVIGEIRYLDGIGLDNVVVSINLSTSQLVNDTALLILDSKLASFDIEPYRIELEITETSLISNFRQAKQWVQRAKELGFRIAIDDFGAGYSSLSYLTAFPYDTVKLDRSLLNNIDKDETQQRIVGSLTQMLHGLSVPIVAEGAETEAHFAQLKSLGCDYIQGYLICRPVEHEELVLFLDK</sequence>
<dbReference type="Gene3D" id="3.30.70.270">
    <property type="match status" value="1"/>
</dbReference>
<dbReference type="SUPFAM" id="SSF55073">
    <property type="entry name" value="Nucleotide cyclase"/>
    <property type="match status" value="1"/>
</dbReference>
<dbReference type="AlphaFoldDB" id="A0AA37T1T1"/>
<dbReference type="PROSITE" id="PS50887">
    <property type="entry name" value="GGDEF"/>
    <property type="match status" value="1"/>
</dbReference>
<dbReference type="EMBL" id="BSOT01000009">
    <property type="protein sequence ID" value="GLR72309.1"/>
    <property type="molecule type" value="Genomic_DNA"/>
</dbReference>
<comment type="caution">
    <text evidence="4">The sequence shown here is derived from an EMBL/GenBank/DDBJ whole genome shotgun (WGS) entry which is preliminary data.</text>
</comment>
<reference evidence="4" key="2">
    <citation type="submission" date="2023-01" db="EMBL/GenBank/DDBJ databases">
        <title>Draft genome sequence of Agaribacter marinus strain NBRC 110023.</title>
        <authorList>
            <person name="Sun Q."/>
            <person name="Mori K."/>
        </authorList>
    </citation>
    <scope>NUCLEOTIDE SEQUENCE</scope>
    <source>
        <strain evidence="4">NBRC 110023</strain>
    </source>
</reference>
<dbReference type="Pfam" id="PF00563">
    <property type="entry name" value="EAL"/>
    <property type="match status" value="1"/>
</dbReference>
<dbReference type="InterPro" id="IPR001633">
    <property type="entry name" value="EAL_dom"/>
</dbReference>
<dbReference type="RefSeq" id="WP_284218727.1">
    <property type="nucleotide sequence ID" value="NZ_BSOT01000009.1"/>
</dbReference>
<protein>
    <recommendedName>
        <fullName evidence="6">Diguanylate cyclase/phosphodiesterase</fullName>
    </recommendedName>
</protein>
<organism evidence="4 5">
    <name type="scientific">Agaribacter marinus</name>
    <dbReference type="NCBI Taxonomy" id="1431249"/>
    <lineage>
        <taxon>Bacteria</taxon>
        <taxon>Pseudomonadati</taxon>
        <taxon>Pseudomonadota</taxon>
        <taxon>Gammaproteobacteria</taxon>
        <taxon>Alteromonadales</taxon>
        <taxon>Alteromonadaceae</taxon>
        <taxon>Agaribacter</taxon>
    </lineage>
</organism>
<dbReference type="InterPro" id="IPR029787">
    <property type="entry name" value="Nucleotide_cyclase"/>
</dbReference>
<keyword evidence="1" id="KW-0472">Membrane</keyword>
<keyword evidence="1" id="KW-1133">Transmembrane helix</keyword>
<evidence type="ECO:0000313" key="5">
    <source>
        <dbReference type="Proteomes" id="UP001156601"/>
    </source>
</evidence>
<feature type="domain" description="GGDEF" evidence="3">
    <location>
        <begin position="401"/>
        <end position="534"/>
    </location>
</feature>
<keyword evidence="1" id="KW-0812">Transmembrane</keyword>
<evidence type="ECO:0000256" key="1">
    <source>
        <dbReference type="SAM" id="Phobius"/>
    </source>
</evidence>
<feature type="domain" description="EAL" evidence="2">
    <location>
        <begin position="543"/>
        <end position="795"/>
    </location>
</feature>
<dbReference type="InterPro" id="IPR035919">
    <property type="entry name" value="EAL_sf"/>
</dbReference>
<dbReference type="Pfam" id="PF00990">
    <property type="entry name" value="GGDEF"/>
    <property type="match status" value="1"/>
</dbReference>
<dbReference type="CDD" id="cd01949">
    <property type="entry name" value="GGDEF"/>
    <property type="match status" value="1"/>
</dbReference>
<keyword evidence="5" id="KW-1185">Reference proteome</keyword>
<dbReference type="CDD" id="cd01948">
    <property type="entry name" value="EAL"/>
    <property type="match status" value="1"/>
</dbReference>
<evidence type="ECO:0008006" key="6">
    <source>
        <dbReference type="Google" id="ProtNLM"/>
    </source>
</evidence>
<reference evidence="4" key="1">
    <citation type="journal article" date="2014" name="Int. J. Syst. Evol. Microbiol.">
        <title>Complete genome sequence of Corynebacterium casei LMG S-19264T (=DSM 44701T), isolated from a smear-ripened cheese.</title>
        <authorList>
            <consortium name="US DOE Joint Genome Institute (JGI-PGF)"/>
            <person name="Walter F."/>
            <person name="Albersmeier A."/>
            <person name="Kalinowski J."/>
            <person name="Ruckert C."/>
        </authorList>
    </citation>
    <scope>NUCLEOTIDE SEQUENCE</scope>
    <source>
        <strain evidence="4">NBRC 110023</strain>
    </source>
</reference>
<dbReference type="SUPFAM" id="SSF141868">
    <property type="entry name" value="EAL domain-like"/>
    <property type="match status" value="1"/>
</dbReference>
<dbReference type="SMART" id="SM00267">
    <property type="entry name" value="GGDEF"/>
    <property type="match status" value="1"/>
</dbReference>
<evidence type="ECO:0000313" key="4">
    <source>
        <dbReference type="EMBL" id="GLR72309.1"/>
    </source>
</evidence>